<reference evidence="1 2" key="1">
    <citation type="journal article" date="2024" name="Nat. Commun.">
        <title>Phylogenomics reveals the evolutionary origins of lichenization in chlorophyte algae.</title>
        <authorList>
            <person name="Puginier C."/>
            <person name="Libourel C."/>
            <person name="Otte J."/>
            <person name="Skaloud P."/>
            <person name="Haon M."/>
            <person name="Grisel S."/>
            <person name="Petersen M."/>
            <person name="Berrin J.G."/>
            <person name="Delaux P.M."/>
            <person name="Dal Grande F."/>
            <person name="Keller J."/>
        </authorList>
    </citation>
    <scope>NUCLEOTIDE SEQUENCE [LARGE SCALE GENOMIC DNA]</scope>
    <source>
        <strain evidence="1 2">SAG 2145</strain>
    </source>
</reference>
<name>A0AAW1SBW3_9CHLO</name>
<gene>
    <name evidence="1" type="ORF">WJX74_009905</name>
</gene>
<protein>
    <submittedName>
        <fullName evidence="1">Uncharacterized protein</fullName>
    </submittedName>
</protein>
<accession>A0AAW1SBW3</accession>
<sequence>MAGHNLQVMSKHYEGWVPSKMSTMHYAAHKSLSITDFCACSKCGICEWAASAGRQTGLGVKATRES</sequence>
<keyword evidence="2" id="KW-1185">Reference proteome</keyword>
<evidence type="ECO:0000313" key="2">
    <source>
        <dbReference type="Proteomes" id="UP001438707"/>
    </source>
</evidence>
<evidence type="ECO:0000313" key="1">
    <source>
        <dbReference type="EMBL" id="KAK9843290.1"/>
    </source>
</evidence>
<comment type="caution">
    <text evidence="1">The sequence shown here is derived from an EMBL/GenBank/DDBJ whole genome shotgun (WGS) entry which is preliminary data.</text>
</comment>
<organism evidence="1 2">
    <name type="scientific">Apatococcus lobatus</name>
    <dbReference type="NCBI Taxonomy" id="904363"/>
    <lineage>
        <taxon>Eukaryota</taxon>
        <taxon>Viridiplantae</taxon>
        <taxon>Chlorophyta</taxon>
        <taxon>core chlorophytes</taxon>
        <taxon>Trebouxiophyceae</taxon>
        <taxon>Chlorellales</taxon>
        <taxon>Chlorellaceae</taxon>
        <taxon>Apatococcus</taxon>
    </lineage>
</organism>
<dbReference type="EMBL" id="JALJOS010000002">
    <property type="protein sequence ID" value="KAK9843290.1"/>
    <property type="molecule type" value="Genomic_DNA"/>
</dbReference>
<dbReference type="Proteomes" id="UP001438707">
    <property type="component" value="Unassembled WGS sequence"/>
</dbReference>
<proteinExistence type="predicted"/>
<dbReference type="AlphaFoldDB" id="A0AAW1SBW3"/>